<dbReference type="InterPro" id="IPR053233">
    <property type="entry name" value="ABRA-related"/>
</dbReference>
<dbReference type="SUPFAM" id="SSF51045">
    <property type="entry name" value="WW domain"/>
    <property type="match status" value="1"/>
</dbReference>
<protein>
    <recommendedName>
        <fullName evidence="3">WW domain-containing protein</fullName>
    </recommendedName>
</protein>
<dbReference type="SMART" id="SM00456">
    <property type="entry name" value="WW"/>
    <property type="match status" value="1"/>
</dbReference>
<proteinExistence type="predicted"/>
<gene>
    <name evidence="4" type="ORF">CEUSTIGMA_g994.t1</name>
</gene>
<dbReference type="Gene3D" id="3.30.1470.10">
    <property type="entry name" value="Photosystem I PsaD, reaction center subunit II"/>
    <property type="match status" value="1"/>
</dbReference>
<evidence type="ECO:0000313" key="5">
    <source>
        <dbReference type="Proteomes" id="UP000232323"/>
    </source>
</evidence>
<comment type="caution">
    <text evidence="4">The sequence shown here is derived from an EMBL/GenBank/DDBJ whole genome shotgun (WGS) entry which is preliminary data.</text>
</comment>
<feature type="domain" description="WW" evidence="3">
    <location>
        <begin position="1133"/>
        <end position="1166"/>
    </location>
</feature>
<sequence>MMVNDQNQVREDALSVSMENQVFLTSKRSFGTIFDSPRGKGIRPKDVMKKAGALGYETRNVSKYWLEPLELKTQDVVLNQTSNTSTSSPQNTLHSSLRYSTSRDFVQLSPHYGPGQNSPKELTSLRITRTLHHLGRAAIYSSSPYVQSALESLIPGSAVMQAPLMSPPTTSLTHGNLPERPLLGRLPRRGSKAAAMRRARRLVSAGAPFLPEVPFVDAVRVCNLAHDKSAMPALLKAYIFSQPNLSLNKLEFYADVLAIQPPLIQLQAAAQLLQEGYFFTAIKVVYSDLELLKATLEEMKLLVEVGTKEGDWEVAALTWGWKNIDKELFVGQFSGLRIISYYLDVRNQLRDLKDQGVVALAKVEREMLAKVVSDFMCQLDEDIAAQVEKMKKVREAKRMIEEERRGQEQVLAEQRARAAEEARVVAAAKAKVAAEERKQAAEDRARSYDEIRRKAAEQAEMEATAQRKAQKEREAAEIKAVLEAEEEEQRAEAERTRLQQAAAAAAAIAAAAYESEQAVAEAPEPDMETRLEHQVVLHEDVSSAAIDEGSAAPNFESQEDPPTDMVEAEPPSAEDKEVEEPVTEVETILENDGVALNKTGVEEASAPEPGVEAPSELLLRLSSAEALSDAAMVLMKAAEAVQASEHEDAAQITARAGVSGLGSASKDDAKQALLMAADTAADIAVALVAETDAKEEETACLASGLVGKALAAAMVNEKSSEEAVGVAAEAVAASIIANASRPGSRGLPMPSSDLSLLPPLHPLPPPSRGGLPPAPPAGLPPSRPASRQYMSSAGRMGMEALETAPVPGGSNLSAADAHGINATPPGTRPGTAGREGVDQGISDMRTQLSESRKLVEQAAEKMRTSFSRPGSARESSSDKGSTSAAAAAAAAQELEAAFQAQAKLLVEDQQNLAAAAISGGSIASPHGSPVGASADADLEQQQADLEAELASKSELLKQLELERAALQSAQSARSNSVASAGGVATPVGSDSGAKEEKLLKEVEMRLAAEEAAAKKLSEQREALDAERRALELERAALEQKNKEALNTQVTRSMQMFQQQLAQTVKMAALLQAQRIMSGVSGPALPNTTPSIDLPPEVDDPPSEDEILEYAKYLSIDTVADADLVYIAEWALTAPVPEGWTVHLDGEGHEFFHNNLTNASVYEHPMDQHYRRLYFQKKQEKQSTTESA</sequence>
<feature type="compositionally biased region" description="Pro residues" evidence="2">
    <location>
        <begin position="759"/>
        <end position="783"/>
    </location>
</feature>
<feature type="compositionally biased region" description="Basic and acidic residues" evidence="2">
    <location>
        <begin position="850"/>
        <end position="863"/>
    </location>
</feature>
<dbReference type="InterPro" id="IPR001202">
    <property type="entry name" value="WW_dom"/>
</dbReference>
<accession>A0A250WRW0</accession>
<dbReference type="AlphaFoldDB" id="A0A250WRW0"/>
<dbReference type="Proteomes" id="UP000232323">
    <property type="component" value="Unassembled WGS sequence"/>
</dbReference>
<dbReference type="PANTHER" id="PTHR21715">
    <property type="entry name" value="RH04127P"/>
    <property type="match status" value="1"/>
</dbReference>
<dbReference type="InterPro" id="IPR036020">
    <property type="entry name" value="WW_dom_sf"/>
</dbReference>
<organism evidence="4 5">
    <name type="scientific">Chlamydomonas eustigma</name>
    <dbReference type="NCBI Taxonomy" id="1157962"/>
    <lineage>
        <taxon>Eukaryota</taxon>
        <taxon>Viridiplantae</taxon>
        <taxon>Chlorophyta</taxon>
        <taxon>core chlorophytes</taxon>
        <taxon>Chlorophyceae</taxon>
        <taxon>CS clade</taxon>
        <taxon>Chlamydomonadales</taxon>
        <taxon>Chlamydomonadaceae</taxon>
        <taxon>Chlamydomonas</taxon>
    </lineage>
</organism>
<evidence type="ECO:0000313" key="4">
    <source>
        <dbReference type="EMBL" id="GAX73543.1"/>
    </source>
</evidence>
<dbReference type="PROSITE" id="PS50020">
    <property type="entry name" value="WW_DOMAIN_2"/>
    <property type="match status" value="1"/>
</dbReference>
<dbReference type="PANTHER" id="PTHR21715:SF0">
    <property type="entry name" value="RH04127P"/>
    <property type="match status" value="1"/>
</dbReference>
<reference evidence="4 5" key="1">
    <citation type="submission" date="2017-08" db="EMBL/GenBank/DDBJ databases">
        <title>Acidophilic green algal genome provides insights into adaptation to an acidic environment.</title>
        <authorList>
            <person name="Hirooka S."/>
            <person name="Hirose Y."/>
            <person name="Kanesaki Y."/>
            <person name="Higuchi S."/>
            <person name="Fujiwara T."/>
            <person name="Onuma R."/>
            <person name="Era A."/>
            <person name="Ohbayashi R."/>
            <person name="Uzuka A."/>
            <person name="Nozaki H."/>
            <person name="Yoshikawa H."/>
            <person name="Miyagishima S.Y."/>
        </authorList>
    </citation>
    <scope>NUCLEOTIDE SEQUENCE [LARGE SCALE GENOMIC DNA]</scope>
    <source>
        <strain evidence="4 5">NIES-2499</strain>
    </source>
</reference>
<feature type="region of interest" description="Disordered" evidence="2">
    <location>
        <begin position="740"/>
        <end position="892"/>
    </location>
</feature>
<evidence type="ECO:0000256" key="2">
    <source>
        <dbReference type="SAM" id="MobiDB-lite"/>
    </source>
</evidence>
<dbReference type="OrthoDB" id="6344460at2759"/>
<evidence type="ECO:0000259" key="3">
    <source>
        <dbReference type="PROSITE" id="PS50020"/>
    </source>
</evidence>
<dbReference type="CDD" id="cd00201">
    <property type="entry name" value="WW"/>
    <property type="match status" value="1"/>
</dbReference>
<feature type="region of interest" description="Disordered" evidence="2">
    <location>
        <begin position="971"/>
        <end position="994"/>
    </location>
</feature>
<name>A0A250WRW0_9CHLO</name>
<keyword evidence="1" id="KW-0175">Coiled coil</keyword>
<feature type="region of interest" description="Disordered" evidence="2">
    <location>
        <begin position="550"/>
        <end position="583"/>
    </location>
</feature>
<evidence type="ECO:0000256" key="1">
    <source>
        <dbReference type="SAM" id="Coils"/>
    </source>
</evidence>
<dbReference type="EMBL" id="BEGY01000004">
    <property type="protein sequence ID" value="GAX73543.1"/>
    <property type="molecule type" value="Genomic_DNA"/>
</dbReference>
<keyword evidence="5" id="KW-1185">Reference proteome</keyword>
<feature type="coiled-coil region" evidence="1">
    <location>
        <begin position="383"/>
        <end position="504"/>
    </location>
</feature>
<dbReference type="STRING" id="1157962.A0A250WRW0"/>
<feature type="coiled-coil region" evidence="1">
    <location>
        <begin position="999"/>
        <end position="1047"/>
    </location>
</feature>
<feature type="region of interest" description="Disordered" evidence="2">
    <location>
        <begin position="919"/>
        <end position="946"/>
    </location>
</feature>
<feature type="compositionally biased region" description="Low complexity" evidence="2">
    <location>
        <begin position="747"/>
        <end position="758"/>
    </location>
</feature>